<dbReference type="Gene3D" id="3.40.50.300">
    <property type="entry name" value="P-loop containing nucleotide triphosphate hydrolases"/>
    <property type="match status" value="1"/>
</dbReference>
<reference evidence="1" key="1">
    <citation type="submission" date="2013-12" db="EMBL/GenBank/DDBJ databases">
        <title>A Varibaculum cambriense genome reconstructed from a premature infant gut community with otherwise low bacterial novelty that shifts toward anaerobic metabolism during the third week of life.</title>
        <authorList>
            <person name="Brown C.T."/>
            <person name="Sharon I."/>
            <person name="Thomas B.C."/>
            <person name="Castelle C.J."/>
            <person name="Morowitz M.J."/>
            <person name="Banfield J.F."/>
        </authorList>
    </citation>
    <scope>NUCLEOTIDE SEQUENCE</scope>
</reference>
<protein>
    <submittedName>
        <fullName evidence="1">Cob(I)yrinic acid a,c-diamide adenosyltransferase</fullName>
    </submittedName>
</protein>
<dbReference type="InterPro" id="IPR027417">
    <property type="entry name" value="P-loop_NTPase"/>
</dbReference>
<dbReference type="GO" id="GO:0008817">
    <property type="term" value="F:corrinoid adenosyltransferase activity"/>
    <property type="evidence" value="ECO:0007669"/>
    <property type="project" value="InterPro"/>
</dbReference>
<organism evidence="1">
    <name type="scientific">human gut metagenome</name>
    <dbReference type="NCBI Taxonomy" id="408170"/>
    <lineage>
        <taxon>unclassified sequences</taxon>
        <taxon>metagenomes</taxon>
        <taxon>organismal metagenomes</taxon>
    </lineage>
</organism>
<accession>W1XXX6</accession>
<proteinExistence type="predicted"/>
<evidence type="ECO:0000313" key="1">
    <source>
        <dbReference type="EMBL" id="ETJ35188.1"/>
    </source>
</evidence>
<dbReference type="EMBL" id="AZMM01010418">
    <property type="protein sequence ID" value="ETJ35188.1"/>
    <property type="molecule type" value="Genomic_DNA"/>
</dbReference>
<dbReference type="Pfam" id="PF02572">
    <property type="entry name" value="CobA_CobO_BtuR"/>
    <property type="match status" value="1"/>
</dbReference>
<gene>
    <name evidence="1" type="ORF">Q604_UNBC10418G0001</name>
</gene>
<dbReference type="GO" id="GO:0005524">
    <property type="term" value="F:ATP binding"/>
    <property type="evidence" value="ECO:0007669"/>
    <property type="project" value="InterPro"/>
</dbReference>
<dbReference type="AlphaFoldDB" id="W1XXX6"/>
<sequence>KKGSNKMRGLIHIYCGDGKGKTTAATGLAIRGAGNLMKVLFLQKQIYLKLLTLFHQILSYQHLF</sequence>
<dbReference type="GO" id="GO:0009236">
    <property type="term" value="P:cobalamin biosynthetic process"/>
    <property type="evidence" value="ECO:0007669"/>
    <property type="project" value="InterPro"/>
</dbReference>
<dbReference type="SUPFAM" id="SSF52540">
    <property type="entry name" value="P-loop containing nucleoside triphosphate hydrolases"/>
    <property type="match status" value="1"/>
</dbReference>
<name>W1XXX6_9ZZZZ</name>
<comment type="caution">
    <text evidence="1">The sequence shown here is derived from an EMBL/GenBank/DDBJ whole genome shotgun (WGS) entry which is preliminary data.</text>
</comment>
<keyword evidence="1" id="KW-0808">Transferase</keyword>
<feature type="non-terminal residue" evidence="1">
    <location>
        <position position="1"/>
    </location>
</feature>
<dbReference type="InterPro" id="IPR003724">
    <property type="entry name" value="CblAdoTrfase_CobA"/>
</dbReference>